<name>A0A4U8UV45_STECR</name>
<sequence>MPRSSDRIARHLMEGSGGDAEIRRRSIVILRPRFNSEGKLPMTVKLRENSTHSLNPQLVTSVTSADETEDVMIMQDSMQRISVINGEDGEVEFVVDDEKPILLNILEETNMDGVRHLSSENKTTRYLWSIVLLSFGTLAFIQIYTQILMYYTTPVATNIEAEYPPQIIFPTVAICNNNQYRLTYLTGPRLQNRRPNKHKKLKSVDMNSTNVFDRALQNNWDIDAVKFLRNAAHWKSRMIMRCTWPNGTACRVTDFKAVWTLTGLCWAINTDPYNPAYITGSGPGHGLQLLLNIEKYERVESCTPKFRTTSLPGLKILIYNQTDIPVSSLDGVNVPPGYSMDIPFRMQHRQKFPGQNCIAETDTHREATKDFNNPHNIRTCAIRQYLKEIEARCGCSLRRAYDPNPNGKRSKSIWCSCLDL</sequence>
<comment type="subcellular location">
    <subcellularLocation>
        <location evidence="1">Membrane</location>
        <topology evidence="1">Multi-pass membrane protein</topology>
    </subcellularLocation>
</comment>
<dbReference type="EMBL" id="AZBU02000001">
    <property type="protein sequence ID" value="TMS35678.1"/>
    <property type="molecule type" value="Genomic_DNA"/>
</dbReference>
<dbReference type="Gene3D" id="2.60.470.10">
    <property type="entry name" value="Acid-sensing ion channels like domains"/>
    <property type="match status" value="1"/>
</dbReference>
<accession>A0A4U8UV45</accession>
<keyword evidence="8 13" id="KW-0406">Ion transport</keyword>
<dbReference type="AlphaFoldDB" id="A0A4U8UV45"/>
<evidence type="ECO:0000313" key="16">
    <source>
        <dbReference type="Proteomes" id="UP000298663"/>
    </source>
</evidence>
<evidence type="ECO:0000256" key="14">
    <source>
        <dbReference type="SAM" id="Phobius"/>
    </source>
</evidence>
<evidence type="ECO:0000313" key="15">
    <source>
        <dbReference type="EMBL" id="TMS35678.1"/>
    </source>
</evidence>
<dbReference type="Proteomes" id="UP000298663">
    <property type="component" value="Unassembled WGS sequence"/>
</dbReference>
<keyword evidence="3 13" id="KW-0813">Transport</keyword>
<evidence type="ECO:0000256" key="13">
    <source>
        <dbReference type="RuleBase" id="RU000679"/>
    </source>
</evidence>
<feature type="transmembrane region" description="Helical" evidence="14">
    <location>
        <begin position="126"/>
        <end position="144"/>
    </location>
</feature>
<dbReference type="Pfam" id="PF00858">
    <property type="entry name" value="ASC"/>
    <property type="match status" value="1"/>
</dbReference>
<reference evidence="15 16" key="2">
    <citation type="journal article" date="2019" name="G3 (Bethesda)">
        <title>Hybrid Assembly of the Genome of the Entomopathogenic Nematode Steinernema carpocapsae Identifies the X-Chromosome.</title>
        <authorList>
            <person name="Serra L."/>
            <person name="Macchietto M."/>
            <person name="Macias-Munoz A."/>
            <person name="McGill C.J."/>
            <person name="Rodriguez I.M."/>
            <person name="Rodriguez B."/>
            <person name="Murad R."/>
            <person name="Mortazavi A."/>
        </authorList>
    </citation>
    <scope>NUCLEOTIDE SEQUENCE [LARGE SCALE GENOMIC DNA]</scope>
    <source>
        <strain evidence="15 16">ALL</strain>
    </source>
</reference>
<dbReference type="OrthoDB" id="6502088at2759"/>
<evidence type="ECO:0000256" key="3">
    <source>
        <dbReference type="ARBA" id="ARBA00022448"/>
    </source>
</evidence>
<evidence type="ECO:0000256" key="4">
    <source>
        <dbReference type="ARBA" id="ARBA00022461"/>
    </source>
</evidence>
<evidence type="ECO:0000256" key="6">
    <source>
        <dbReference type="ARBA" id="ARBA00022989"/>
    </source>
</evidence>
<evidence type="ECO:0000256" key="12">
    <source>
        <dbReference type="ARBA" id="ARBA00023303"/>
    </source>
</evidence>
<dbReference type="PRINTS" id="PR01078">
    <property type="entry name" value="AMINACHANNEL"/>
</dbReference>
<dbReference type="STRING" id="34508.A0A4U8UV45"/>
<keyword evidence="7" id="KW-0915">Sodium</keyword>
<comment type="caution">
    <text evidence="15">The sequence shown here is derived from an EMBL/GenBank/DDBJ whole genome shotgun (WGS) entry which is preliminary data.</text>
</comment>
<proteinExistence type="inferred from homology"/>
<keyword evidence="6 14" id="KW-1133">Transmembrane helix</keyword>
<keyword evidence="9 14" id="KW-0472">Membrane</keyword>
<comment type="similarity">
    <text evidence="2 13">Belongs to the amiloride-sensitive sodium channel (TC 1.A.6) family.</text>
</comment>
<gene>
    <name evidence="15" type="ORF">L596_003029</name>
</gene>
<dbReference type="GO" id="GO:0015280">
    <property type="term" value="F:ligand-gated sodium channel activity"/>
    <property type="evidence" value="ECO:0007669"/>
    <property type="project" value="TreeGrafter"/>
</dbReference>
<dbReference type="InterPro" id="IPR001873">
    <property type="entry name" value="ENaC"/>
</dbReference>
<dbReference type="PANTHER" id="PTHR11690:SF296">
    <property type="entry name" value="DEGENERIN-LIKE PROTEIN DEL-10"/>
    <property type="match status" value="1"/>
</dbReference>
<evidence type="ECO:0000256" key="7">
    <source>
        <dbReference type="ARBA" id="ARBA00023053"/>
    </source>
</evidence>
<keyword evidence="10" id="KW-0325">Glycoprotein</keyword>
<evidence type="ECO:0008006" key="17">
    <source>
        <dbReference type="Google" id="ProtNLM"/>
    </source>
</evidence>
<evidence type="ECO:0000256" key="5">
    <source>
        <dbReference type="ARBA" id="ARBA00022692"/>
    </source>
</evidence>
<protein>
    <recommendedName>
        <fullName evidence="17">Amiloride-sensitive sodium channel</fullName>
    </recommendedName>
</protein>
<evidence type="ECO:0000256" key="8">
    <source>
        <dbReference type="ARBA" id="ARBA00023065"/>
    </source>
</evidence>
<keyword evidence="4 13" id="KW-0894">Sodium channel</keyword>
<reference evidence="15 16" key="1">
    <citation type="journal article" date="2015" name="Genome Biol.">
        <title>Comparative genomics of Steinernema reveals deeply conserved gene regulatory networks.</title>
        <authorList>
            <person name="Dillman A.R."/>
            <person name="Macchietto M."/>
            <person name="Porter C.F."/>
            <person name="Rogers A."/>
            <person name="Williams B."/>
            <person name="Antoshechkin I."/>
            <person name="Lee M.M."/>
            <person name="Goodwin Z."/>
            <person name="Lu X."/>
            <person name="Lewis E.E."/>
            <person name="Goodrich-Blair H."/>
            <person name="Stock S.P."/>
            <person name="Adams B.J."/>
            <person name="Sternberg P.W."/>
            <person name="Mortazavi A."/>
        </authorList>
    </citation>
    <scope>NUCLEOTIDE SEQUENCE [LARGE SCALE GENOMIC DNA]</scope>
    <source>
        <strain evidence="15 16">ALL</strain>
    </source>
</reference>
<dbReference type="PANTHER" id="PTHR11690">
    <property type="entry name" value="AMILORIDE-SENSITIVE SODIUM CHANNEL-RELATED"/>
    <property type="match status" value="1"/>
</dbReference>
<dbReference type="GO" id="GO:0005886">
    <property type="term" value="C:plasma membrane"/>
    <property type="evidence" value="ECO:0007669"/>
    <property type="project" value="TreeGrafter"/>
</dbReference>
<keyword evidence="5 13" id="KW-0812">Transmembrane</keyword>
<organism evidence="15 16">
    <name type="scientific">Steinernema carpocapsae</name>
    <name type="common">Entomopathogenic nematode</name>
    <dbReference type="NCBI Taxonomy" id="34508"/>
    <lineage>
        <taxon>Eukaryota</taxon>
        <taxon>Metazoa</taxon>
        <taxon>Ecdysozoa</taxon>
        <taxon>Nematoda</taxon>
        <taxon>Chromadorea</taxon>
        <taxon>Rhabditida</taxon>
        <taxon>Tylenchina</taxon>
        <taxon>Panagrolaimomorpha</taxon>
        <taxon>Strongyloidoidea</taxon>
        <taxon>Steinernematidae</taxon>
        <taxon>Steinernema</taxon>
    </lineage>
</organism>
<keyword evidence="11 13" id="KW-0739">Sodium transport</keyword>
<evidence type="ECO:0000256" key="9">
    <source>
        <dbReference type="ARBA" id="ARBA00023136"/>
    </source>
</evidence>
<keyword evidence="16" id="KW-1185">Reference proteome</keyword>
<evidence type="ECO:0000256" key="10">
    <source>
        <dbReference type="ARBA" id="ARBA00023180"/>
    </source>
</evidence>
<evidence type="ECO:0000256" key="1">
    <source>
        <dbReference type="ARBA" id="ARBA00004141"/>
    </source>
</evidence>
<evidence type="ECO:0000256" key="2">
    <source>
        <dbReference type="ARBA" id="ARBA00007193"/>
    </source>
</evidence>
<keyword evidence="12 13" id="KW-0407">Ion channel</keyword>
<evidence type="ECO:0000256" key="11">
    <source>
        <dbReference type="ARBA" id="ARBA00023201"/>
    </source>
</evidence>